<feature type="transmembrane region" description="Helical" evidence="1">
    <location>
        <begin position="89"/>
        <end position="109"/>
    </location>
</feature>
<feature type="transmembrane region" description="Helical" evidence="1">
    <location>
        <begin position="12"/>
        <end position="32"/>
    </location>
</feature>
<comment type="caution">
    <text evidence="2">The sequence shown here is derived from an EMBL/GenBank/DDBJ whole genome shotgun (WGS) entry which is preliminary data.</text>
</comment>
<organism evidence="2 3">
    <name type="scientific">Stenotrophomonas geniculata N1</name>
    <dbReference type="NCBI Taxonomy" id="1167641"/>
    <lineage>
        <taxon>Bacteria</taxon>
        <taxon>Pseudomonadati</taxon>
        <taxon>Pseudomonadota</taxon>
        <taxon>Gammaproteobacteria</taxon>
        <taxon>Lysobacterales</taxon>
        <taxon>Lysobacteraceae</taxon>
        <taxon>Stenotrophomonas</taxon>
    </lineage>
</organism>
<dbReference type="OrthoDB" id="6051983at2"/>
<feature type="transmembrane region" description="Helical" evidence="1">
    <location>
        <begin position="52"/>
        <end position="77"/>
    </location>
</feature>
<feature type="transmembrane region" description="Helical" evidence="1">
    <location>
        <begin position="144"/>
        <end position="164"/>
    </location>
</feature>
<reference evidence="2 3" key="1">
    <citation type="journal article" date="2012" name="J. Bacteriol.">
        <title>Genome sequence of a novel nicotine-degrading strain, Pseudomonas geniculata N1.</title>
        <authorList>
            <person name="Tang H."/>
            <person name="Yu H."/>
            <person name="Tai C."/>
            <person name="Huang K."/>
            <person name="Liu Y."/>
            <person name="Wang L."/>
            <person name="Yao Y."/>
            <person name="Wu G."/>
            <person name="Xu P."/>
        </authorList>
    </citation>
    <scope>NUCLEOTIDE SEQUENCE [LARGE SCALE GENOMIC DNA]</scope>
    <source>
        <strain evidence="2 3">N1</strain>
    </source>
</reference>
<evidence type="ECO:0000256" key="1">
    <source>
        <dbReference type="SAM" id="Phobius"/>
    </source>
</evidence>
<dbReference type="AlphaFoldDB" id="A0A0L8ADF9"/>
<keyword evidence="1" id="KW-0812">Transmembrane</keyword>
<sequence>MERTQKTLTMADVAGWGSALVTFGLIQGAFYLKAYWGHFGLDPFQFVAVSELALAGLAGIGMVLFFILIALLLGGWVEGKVTASPSQANLLMWLTLALCIVGMGALIWWSNGWPVLIGVGLTGICAMAVRLSPVLPAAVKDSPWLAYALVMIVYVPISSNWLGFERAKAITSGSSKYTVNVTIDEKVQRNLSLVGRLGDSYVLWEPVQKAAVLVPVDNVSRLEIAQKFVLPAKSVQSR</sequence>
<keyword evidence="1" id="KW-0472">Membrane</keyword>
<dbReference type="RefSeq" id="WP_010485763.1">
    <property type="nucleotide sequence ID" value="NZ_AJLO02000014.1"/>
</dbReference>
<dbReference type="EMBL" id="AJLO02000014">
    <property type="protein sequence ID" value="KOF00262.1"/>
    <property type="molecule type" value="Genomic_DNA"/>
</dbReference>
<name>A0A0L8ADF9_9GAMM</name>
<gene>
    <name evidence="2" type="ORF">W7K_05410</name>
</gene>
<dbReference type="Proteomes" id="UP000036890">
    <property type="component" value="Unassembled WGS sequence"/>
</dbReference>
<keyword evidence="1" id="KW-1133">Transmembrane helix</keyword>
<evidence type="ECO:0000313" key="3">
    <source>
        <dbReference type="Proteomes" id="UP000036890"/>
    </source>
</evidence>
<proteinExistence type="predicted"/>
<feature type="transmembrane region" description="Helical" evidence="1">
    <location>
        <begin position="115"/>
        <end position="132"/>
    </location>
</feature>
<protein>
    <submittedName>
        <fullName evidence="2">Uncharacterized protein</fullName>
    </submittedName>
</protein>
<accession>A0A0L8ADF9</accession>
<evidence type="ECO:0000313" key="2">
    <source>
        <dbReference type="EMBL" id="KOF00262.1"/>
    </source>
</evidence>